<organism evidence="2 3">
    <name type="scientific">Hermetia illucens</name>
    <name type="common">Black soldier fly</name>
    <dbReference type="NCBI Taxonomy" id="343691"/>
    <lineage>
        <taxon>Eukaryota</taxon>
        <taxon>Metazoa</taxon>
        <taxon>Ecdysozoa</taxon>
        <taxon>Arthropoda</taxon>
        <taxon>Hexapoda</taxon>
        <taxon>Insecta</taxon>
        <taxon>Pterygota</taxon>
        <taxon>Neoptera</taxon>
        <taxon>Endopterygota</taxon>
        <taxon>Diptera</taxon>
        <taxon>Brachycera</taxon>
        <taxon>Stratiomyomorpha</taxon>
        <taxon>Stratiomyidae</taxon>
        <taxon>Hermetiinae</taxon>
        <taxon>Hermetia</taxon>
    </lineage>
</organism>
<evidence type="ECO:0000313" key="3">
    <source>
        <dbReference type="Proteomes" id="UP000594454"/>
    </source>
</evidence>
<keyword evidence="3" id="KW-1185">Reference proteome</keyword>
<evidence type="ECO:0000313" key="2">
    <source>
        <dbReference type="EMBL" id="CAD7077503.1"/>
    </source>
</evidence>
<reference evidence="2 3" key="1">
    <citation type="submission" date="2020-11" db="EMBL/GenBank/DDBJ databases">
        <authorList>
            <person name="Wallbank WR R."/>
            <person name="Pardo Diaz C."/>
            <person name="Kozak K."/>
            <person name="Martin S."/>
            <person name="Jiggins C."/>
            <person name="Moest M."/>
            <person name="Warren A I."/>
            <person name="Generalovic N T."/>
            <person name="Byers J.R.P. K."/>
            <person name="Montejo-Kovacevich G."/>
            <person name="Yen C E."/>
        </authorList>
    </citation>
    <scope>NUCLEOTIDE SEQUENCE [LARGE SCALE GENOMIC DNA]</scope>
</reference>
<feature type="compositionally biased region" description="Basic and acidic residues" evidence="1">
    <location>
        <begin position="141"/>
        <end position="158"/>
    </location>
</feature>
<feature type="compositionally biased region" description="Basic residues" evidence="1">
    <location>
        <begin position="116"/>
        <end position="140"/>
    </location>
</feature>
<feature type="region of interest" description="Disordered" evidence="1">
    <location>
        <begin position="100"/>
        <end position="158"/>
    </location>
</feature>
<dbReference type="EMBL" id="LR899009">
    <property type="protein sequence ID" value="CAD7077503.1"/>
    <property type="molecule type" value="Genomic_DNA"/>
</dbReference>
<dbReference type="AlphaFoldDB" id="A0A7R8YLU3"/>
<name>A0A7R8YLU3_HERIL</name>
<evidence type="ECO:0000256" key="1">
    <source>
        <dbReference type="SAM" id="MobiDB-lite"/>
    </source>
</evidence>
<feature type="region of interest" description="Disordered" evidence="1">
    <location>
        <begin position="326"/>
        <end position="355"/>
    </location>
</feature>
<dbReference type="Proteomes" id="UP000594454">
    <property type="component" value="Chromosome 1"/>
</dbReference>
<feature type="region of interest" description="Disordered" evidence="1">
    <location>
        <begin position="257"/>
        <end position="277"/>
    </location>
</feature>
<gene>
    <name evidence="2" type="ORF">HERILL_LOCUS845</name>
</gene>
<proteinExistence type="predicted"/>
<protein>
    <submittedName>
        <fullName evidence="2">Uncharacterized protein</fullName>
    </submittedName>
</protein>
<accession>A0A7R8YLU3</accession>
<feature type="region of interest" description="Disordered" evidence="1">
    <location>
        <begin position="897"/>
        <end position="916"/>
    </location>
</feature>
<feature type="compositionally biased region" description="Polar residues" evidence="1">
    <location>
        <begin position="326"/>
        <end position="335"/>
    </location>
</feature>
<feature type="compositionally biased region" description="Acidic residues" evidence="1">
    <location>
        <begin position="906"/>
        <end position="916"/>
    </location>
</feature>
<sequence>MAAETKYCFKQEKIPEHETIQVEKLDQFLTDVKKAAVDLAWIRAAAGVNLVYDEKNDRIKRSTNNLKNIFASFNTVSFYSEEGDPSSELSDDNESGDAWYNSFRSKEGKHGNCRNAKLHSTKSKKKNKKKKKKKKFVSKKTQKESNESGDKDRLSERIGHLKMPVSRDFDSVKKVDSPVEISNGGQEFNEQDYDTNTMHQKYDSTSFNKNPNIHKLSFQPDLRNMYQTLNTRQSAYHSPLLRNLPYSFEGNKMVEVKPETRRVSNEDNEADQIELKDQLEQTKNDLSHEADYKLSKVEQDAMGKRSNISWPLLHPEREMTLLMQNYQQRTGQSSEVRTDSKEDEEPRQERSAEAMNEIKLKVSDRLISRGLGASLPSDSLIPRKIITVDDVVAEGHKDEAAYSKRDVWKRSLDAHPLGSEDYYTTGRRILQVNEKDLEDRGDTESTGIEKQRGVNIKGKEIGLVAEKRNTQIPHSKRIRRDAPPLESNVWFEKAKSQYLNTLTPMNLEDQFRIDKSIKNSSFNTVLDEKTDNSTKVPVPANETENIKIKVGFTINATVQGNCSKNLAMGLKQPKTIIVSANDANGKVLEKRGIIFPHIPVTAKKRTNEDVSKGEQYCNAIFLFFSINFSNGPKHNRESLMKTYKDSPLDDLITGKLPCQVINAVFMFAKNNAIFHNQIWPALKNRKGTTAAELRDFSIIRNEVWNEGFFYIREDFLRDPQLRPHSLILDNAIQIQHSEQMLREVMETINTIIEQQVRSRTCVPLRPDLQAFYEQIMASHVENERNGRTSRKRKSHEHHAFGNHLFKRDAISEPKIREKSNVVKKLLNEYDFLSVDDQEKAKEVKDLLEMHQIYLKELELDEKRKKRQKRRIDARKDDSGDTVGKKYAELIRVERCPAKGRMHKGEADEDDAFQEYA</sequence>
<dbReference type="InParanoid" id="A0A7R8YLU3"/>